<gene>
    <name evidence="6" type="ORF">PENTCL1PPCAC_26943</name>
</gene>
<feature type="non-terminal residue" evidence="6">
    <location>
        <position position="184"/>
    </location>
</feature>
<feature type="region of interest" description="Disordered" evidence="4">
    <location>
        <begin position="1"/>
        <end position="44"/>
    </location>
</feature>
<dbReference type="PANTHER" id="PTHR11849:SF282">
    <property type="entry name" value="ETV5-RELATED PROTEIN ETS96B"/>
    <property type="match status" value="1"/>
</dbReference>
<evidence type="ECO:0000259" key="5">
    <source>
        <dbReference type="PROSITE" id="PS50061"/>
    </source>
</evidence>
<keyword evidence="2 3" id="KW-0238">DNA-binding</keyword>
<dbReference type="PANTHER" id="PTHR11849">
    <property type="entry name" value="ETS"/>
    <property type="match status" value="1"/>
</dbReference>
<feature type="domain" description="ETS" evidence="5">
    <location>
        <begin position="84"/>
        <end position="165"/>
    </location>
</feature>
<comment type="caution">
    <text evidence="6">The sequence shown here is derived from an EMBL/GenBank/DDBJ whole genome shotgun (WGS) entry which is preliminary data.</text>
</comment>
<dbReference type="InterPro" id="IPR046328">
    <property type="entry name" value="ETS_fam"/>
</dbReference>
<protein>
    <recommendedName>
        <fullName evidence="5">ETS domain-containing protein</fullName>
    </recommendedName>
</protein>
<dbReference type="GO" id="GO:0000981">
    <property type="term" value="F:DNA-binding transcription factor activity, RNA polymerase II-specific"/>
    <property type="evidence" value="ECO:0007669"/>
    <property type="project" value="TreeGrafter"/>
</dbReference>
<dbReference type="Gene3D" id="1.10.10.10">
    <property type="entry name" value="Winged helix-like DNA-binding domain superfamily/Winged helix DNA-binding domain"/>
    <property type="match status" value="1"/>
</dbReference>
<sequence>MEIVPSPDSSPSRDSLPLSPIPLDESVMAKSRKRKTNGDPVERKAKTPKIVIRPKEVYGIYDPEMKLEVDTSLKKYLDNGIDRKMFWYFILTLLIDPAKKEIISWTGRGLEFVILSPDRLTLLWSESQQKKVNNQWDSVRRNFRSCYKKRVFIPVKAIKNIFAFVTEPTYHIGWKKEDLVEYIK</sequence>
<name>A0AAV5UEF0_9BILA</name>
<feature type="compositionally biased region" description="Low complexity" evidence="4">
    <location>
        <begin position="1"/>
        <end position="24"/>
    </location>
</feature>
<accession>A0AAV5UEF0</accession>
<dbReference type="SUPFAM" id="SSF46785">
    <property type="entry name" value="Winged helix' DNA-binding domain"/>
    <property type="match status" value="1"/>
</dbReference>
<evidence type="ECO:0000256" key="4">
    <source>
        <dbReference type="SAM" id="MobiDB-lite"/>
    </source>
</evidence>
<dbReference type="GO" id="GO:0005634">
    <property type="term" value="C:nucleus"/>
    <property type="evidence" value="ECO:0007669"/>
    <property type="project" value="UniProtKB-SubCell"/>
</dbReference>
<keyword evidence="3" id="KW-0539">Nucleus</keyword>
<dbReference type="InterPro" id="IPR036388">
    <property type="entry name" value="WH-like_DNA-bd_sf"/>
</dbReference>
<organism evidence="6 7">
    <name type="scientific">Pristionchus entomophagus</name>
    <dbReference type="NCBI Taxonomy" id="358040"/>
    <lineage>
        <taxon>Eukaryota</taxon>
        <taxon>Metazoa</taxon>
        <taxon>Ecdysozoa</taxon>
        <taxon>Nematoda</taxon>
        <taxon>Chromadorea</taxon>
        <taxon>Rhabditida</taxon>
        <taxon>Rhabditina</taxon>
        <taxon>Diplogasteromorpha</taxon>
        <taxon>Diplogasteroidea</taxon>
        <taxon>Neodiplogasteridae</taxon>
        <taxon>Pristionchus</taxon>
    </lineage>
</organism>
<dbReference type="PROSITE" id="PS50061">
    <property type="entry name" value="ETS_DOMAIN_3"/>
    <property type="match status" value="1"/>
</dbReference>
<reference evidence="6" key="1">
    <citation type="submission" date="2023-10" db="EMBL/GenBank/DDBJ databases">
        <title>Genome assembly of Pristionchus species.</title>
        <authorList>
            <person name="Yoshida K."/>
            <person name="Sommer R.J."/>
        </authorList>
    </citation>
    <scope>NUCLEOTIDE SEQUENCE</scope>
    <source>
        <strain evidence="6">RS0144</strain>
    </source>
</reference>
<evidence type="ECO:0000256" key="3">
    <source>
        <dbReference type="RuleBase" id="RU004019"/>
    </source>
</evidence>
<dbReference type="AlphaFoldDB" id="A0AAV5UEF0"/>
<dbReference type="GO" id="GO:0043565">
    <property type="term" value="F:sequence-specific DNA binding"/>
    <property type="evidence" value="ECO:0007669"/>
    <property type="project" value="InterPro"/>
</dbReference>
<dbReference type="Pfam" id="PF00178">
    <property type="entry name" value="Ets"/>
    <property type="match status" value="1"/>
</dbReference>
<evidence type="ECO:0000256" key="2">
    <source>
        <dbReference type="ARBA" id="ARBA00023125"/>
    </source>
</evidence>
<dbReference type="EMBL" id="BTSX01000006">
    <property type="protein sequence ID" value="GMT04769.1"/>
    <property type="molecule type" value="Genomic_DNA"/>
</dbReference>
<dbReference type="SMART" id="SM00413">
    <property type="entry name" value="ETS"/>
    <property type="match status" value="1"/>
</dbReference>
<evidence type="ECO:0000313" key="6">
    <source>
        <dbReference type="EMBL" id="GMT04769.1"/>
    </source>
</evidence>
<proteinExistence type="inferred from homology"/>
<dbReference type="InterPro" id="IPR036390">
    <property type="entry name" value="WH_DNA-bd_sf"/>
</dbReference>
<keyword evidence="7" id="KW-1185">Reference proteome</keyword>
<evidence type="ECO:0000256" key="1">
    <source>
        <dbReference type="ARBA" id="ARBA00005562"/>
    </source>
</evidence>
<comment type="similarity">
    <text evidence="1 3">Belongs to the ETS family.</text>
</comment>
<comment type="subcellular location">
    <subcellularLocation>
        <location evidence="3">Nucleus</location>
    </subcellularLocation>
</comment>
<evidence type="ECO:0000313" key="7">
    <source>
        <dbReference type="Proteomes" id="UP001432027"/>
    </source>
</evidence>
<dbReference type="InterPro" id="IPR000418">
    <property type="entry name" value="Ets_dom"/>
</dbReference>
<dbReference type="GO" id="GO:0030154">
    <property type="term" value="P:cell differentiation"/>
    <property type="evidence" value="ECO:0007669"/>
    <property type="project" value="TreeGrafter"/>
</dbReference>
<dbReference type="Proteomes" id="UP001432027">
    <property type="component" value="Unassembled WGS sequence"/>
</dbReference>